<dbReference type="InterPro" id="IPR009492">
    <property type="entry name" value="TniQ"/>
</dbReference>
<dbReference type="AlphaFoldDB" id="A0A6L4WV22"/>
<comment type="caution">
    <text evidence="2">The sequence shown here is derived from an EMBL/GenBank/DDBJ whole genome shotgun (WGS) entry which is preliminary data.</text>
</comment>
<feature type="domain" description="TniQ" evidence="1">
    <location>
        <begin position="18"/>
        <end position="163"/>
    </location>
</feature>
<reference evidence="2 3" key="1">
    <citation type="submission" date="2019-10" db="EMBL/GenBank/DDBJ databases">
        <title>Poseidonibacter ostreae sp. nov., isolated from the gut of the Ostrea denselamellosa.</title>
        <authorList>
            <person name="Choi A."/>
        </authorList>
    </citation>
    <scope>NUCLEOTIDE SEQUENCE [LARGE SCALE GENOMIC DNA]</scope>
    <source>
        <strain evidence="2 3">SJOD-M-33</strain>
    </source>
</reference>
<dbReference type="Pfam" id="PF06527">
    <property type="entry name" value="TniQ"/>
    <property type="match status" value="1"/>
</dbReference>
<evidence type="ECO:0000313" key="2">
    <source>
        <dbReference type="EMBL" id="KAB7890289.1"/>
    </source>
</evidence>
<name>A0A6L4WV22_9BACT</name>
<dbReference type="RefSeq" id="WP_152279590.1">
    <property type="nucleotide sequence ID" value="NZ_WFKK01000006.1"/>
</dbReference>
<sequence length="322" mass="38796">MISNVTHFQNLSKEKFFFTPLPLEDELLSSWLARIAYKHNTKTTSFTNMHFKNYYANNIIWLRDLDIWAPKNLLKLLSYKSGFNINIIRSMTLKSYEGKLLEKISGKTHTHFIQSIQNTSNKKQKNIGLRYCPYCLSEDKIPYFRKKWRLSFYTMCIKHHVFLQNICHKCKKIINLSKNYKDKNFAYCYNCGNDLREVKLNKILDNNKIHIIKEYLKIVQNGYTYRSNEIITSTSFFKLTKQINKMIYLWDKEKIPNPNDKTTLQIKFKYKIKKNNYEKYLDIEDQFLLYYYSYIVIQSSIYLDNYLLINKISKSQLFKDIK</sequence>
<proteinExistence type="predicted"/>
<protein>
    <recommendedName>
        <fullName evidence="1">TniQ domain-containing protein</fullName>
    </recommendedName>
</protein>
<dbReference type="Proteomes" id="UP000472839">
    <property type="component" value="Unassembled WGS sequence"/>
</dbReference>
<evidence type="ECO:0000313" key="3">
    <source>
        <dbReference type="Proteomes" id="UP000472839"/>
    </source>
</evidence>
<gene>
    <name evidence="2" type="ORF">GBG19_03395</name>
</gene>
<accession>A0A6L4WV22</accession>
<evidence type="ECO:0000259" key="1">
    <source>
        <dbReference type="Pfam" id="PF06527"/>
    </source>
</evidence>
<dbReference type="EMBL" id="WFKK01000006">
    <property type="protein sequence ID" value="KAB7890289.1"/>
    <property type="molecule type" value="Genomic_DNA"/>
</dbReference>
<organism evidence="2 3">
    <name type="scientific">Poseidonibacter ostreae</name>
    <dbReference type="NCBI Taxonomy" id="2654171"/>
    <lineage>
        <taxon>Bacteria</taxon>
        <taxon>Pseudomonadati</taxon>
        <taxon>Campylobacterota</taxon>
        <taxon>Epsilonproteobacteria</taxon>
        <taxon>Campylobacterales</taxon>
        <taxon>Arcobacteraceae</taxon>
        <taxon>Poseidonibacter</taxon>
    </lineage>
</organism>